<evidence type="ECO:0000313" key="3">
    <source>
        <dbReference type="Proteomes" id="UP000007322"/>
    </source>
</evidence>
<gene>
    <name evidence="2" type="ORF">MYCTH_2307597</name>
</gene>
<dbReference type="PANTHER" id="PTHR37781:SF1">
    <property type="entry name" value="ADR380WP"/>
    <property type="match status" value="1"/>
</dbReference>
<accession>G2QGA2</accession>
<sequence length="275" mass="29959">MAENATSPAAGGFLPQSLPSPAPTASTVSTRPVGLPHPRSRALRPGSAKEDQVRNFISDRMAHITRRFVKKVGAASLGDKVDDQMMDEEEVEGYNSLDELCKDLNEVIRIVWLSGTPNLQIPSLLNIASEFNTWMTGFPPSETAAFDILHKLDHCFASLLSGEDIESHEPLPGFENGLRSGMTRTDMVRCKSTVQNARVVVVDVMSKRRPGNVQEVPADETEESGTEGPGGFNDSAWDDKESLYMDVARVYENTLVKLGDTMGESGIADTEMSAE</sequence>
<dbReference type="PANTHER" id="PTHR37781">
    <property type="entry name" value="TFIIH COMPLEX SUBUNIT"/>
    <property type="match status" value="1"/>
</dbReference>
<evidence type="ECO:0000256" key="1">
    <source>
        <dbReference type="SAM" id="MobiDB-lite"/>
    </source>
</evidence>
<feature type="compositionally biased region" description="Polar residues" evidence="1">
    <location>
        <begin position="17"/>
        <end position="30"/>
    </location>
</feature>
<dbReference type="eggNOG" id="ENOG502QZN7">
    <property type="taxonomic scope" value="Eukaryota"/>
</dbReference>
<dbReference type="GO" id="GO:0005675">
    <property type="term" value="C:transcription factor TFIIH holo complex"/>
    <property type="evidence" value="ECO:0007669"/>
    <property type="project" value="TreeGrafter"/>
</dbReference>
<dbReference type="AlphaFoldDB" id="G2QGA2"/>
<dbReference type="Pfam" id="PF17110">
    <property type="entry name" value="TFB6"/>
    <property type="match status" value="1"/>
</dbReference>
<feature type="region of interest" description="Disordered" evidence="1">
    <location>
        <begin position="210"/>
        <end position="237"/>
    </location>
</feature>
<feature type="region of interest" description="Disordered" evidence="1">
    <location>
        <begin position="1"/>
        <end position="51"/>
    </location>
</feature>
<organism evidence="2 3">
    <name type="scientific">Thermothelomyces thermophilus (strain ATCC 42464 / BCRC 31852 / DSM 1799)</name>
    <name type="common">Sporotrichum thermophile</name>
    <dbReference type="NCBI Taxonomy" id="573729"/>
    <lineage>
        <taxon>Eukaryota</taxon>
        <taxon>Fungi</taxon>
        <taxon>Dikarya</taxon>
        <taxon>Ascomycota</taxon>
        <taxon>Pezizomycotina</taxon>
        <taxon>Sordariomycetes</taxon>
        <taxon>Sordariomycetidae</taxon>
        <taxon>Sordariales</taxon>
        <taxon>Chaetomiaceae</taxon>
        <taxon>Thermothelomyces</taxon>
    </lineage>
</organism>
<dbReference type="Proteomes" id="UP000007322">
    <property type="component" value="Chromosome 4"/>
</dbReference>
<dbReference type="InParanoid" id="G2QGA2"/>
<dbReference type="HOGENOM" id="CLU_062681_0_0_1"/>
<dbReference type="OMA" id="TTDMVRC"/>
<dbReference type="OrthoDB" id="5420410at2759"/>
<dbReference type="InterPro" id="IPR031349">
    <property type="entry name" value="Tfb6"/>
</dbReference>
<reference evidence="2 3" key="1">
    <citation type="journal article" date="2011" name="Nat. Biotechnol.">
        <title>Comparative genomic analysis of the thermophilic biomass-degrading fungi Myceliophthora thermophila and Thielavia terrestris.</title>
        <authorList>
            <person name="Berka R.M."/>
            <person name="Grigoriev I.V."/>
            <person name="Otillar R."/>
            <person name="Salamov A."/>
            <person name="Grimwood J."/>
            <person name="Reid I."/>
            <person name="Ishmael N."/>
            <person name="John T."/>
            <person name="Darmond C."/>
            <person name="Moisan M.-C."/>
            <person name="Henrissat B."/>
            <person name="Coutinho P.M."/>
            <person name="Lombard V."/>
            <person name="Natvig D.O."/>
            <person name="Lindquist E."/>
            <person name="Schmutz J."/>
            <person name="Lucas S."/>
            <person name="Harris P."/>
            <person name="Powlowski J."/>
            <person name="Bellemare A."/>
            <person name="Taylor D."/>
            <person name="Butler G."/>
            <person name="de Vries R.P."/>
            <person name="Allijn I.E."/>
            <person name="van den Brink J."/>
            <person name="Ushinsky S."/>
            <person name="Storms R."/>
            <person name="Powell A.J."/>
            <person name="Paulsen I.T."/>
            <person name="Elbourne L.D.H."/>
            <person name="Baker S.E."/>
            <person name="Magnuson J."/>
            <person name="LaBoissiere S."/>
            <person name="Clutterbuck A.J."/>
            <person name="Martinez D."/>
            <person name="Wogulis M."/>
            <person name="de Leon A.L."/>
            <person name="Rey M.W."/>
            <person name="Tsang A."/>
        </authorList>
    </citation>
    <scope>NUCLEOTIDE SEQUENCE [LARGE SCALE GENOMIC DNA]</scope>
    <source>
        <strain evidence="3">ATCC 42464 / BCRC 31852 / DSM 1799</strain>
    </source>
</reference>
<evidence type="ECO:0000313" key="2">
    <source>
        <dbReference type="EMBL" id="AEO59362.1"/>
    </source>
</evidence>
<keyword evidence="3" id="KW-1185">Reference proteome</keyword>
<protein>
    <recommendedName>
        <fullName evidence="4">Meiotic recombination protein DMC1</fullName>
    </recommendedName>
</protein>
<dbReference type="GeneID" id="11506135"/>
<name>G2QGA2_THET4</name>
<dbReference type="EMBL" id="CP003005">
    <property type="protein sequence ID" value="AEO59362.1"/>
    <property type="molecule type" value="Genomic_DNA"/>
</dbReference>
<proteinExistence type="predicted"/>
<dbReference type="KEGG" id="mtm:MYCTH_2307597"/>
<dbReference type="RefSeq" id="XP_003664607.1">
    <property type="nucleotide sequence ID" value="XM_003664559.1"/>
</dbReference>
<dbReference type="VEuPathDB" id="FungiDB:MYCTH_2307597"/>
<evidence type="ECO:0008006" key="4">
    <source>
        <dbReference type="Google" id="ProtNLM"/>
    </source>
</evidence>